<keyword evidence="4" id="KW-1185">Reference proteome</keyword>
<comment type="caution">
    <text evidence="3">The sequence shown here is derived from an EMBL/GenBank/DDBJ whole genome shotgun (WGS) entry which is preliminary data.</text>
</comment>
<dbReference type="PANTHER" id="PTHR33327">
    <property type="entry name" value="ENDONUCLEASE"/>
    <property type="match status" value="1"/>
</dbReference>
<protein>
    <recommendedName>
        <fullName evidence="2">DUF7041 domain-containing protein</fullName>
    </recommendedName>
</protein>
<feature type="domain" description="DUF7041" evidence="2">
    <location>
        <begin position="23"/>
        <end position="106"/>
    </location>
</feature>
<dbReference type="Proteomes" id="UP000230750">
    <property type="component" value="Unassembled WGS sequence"/>
</dbReference>
<feature type="compositionally biased region" description="Polar residues" evidence="1">
    <location>
        <begin position="283"/>
        <end position="296"/>
    </location>
</feature>
<reference evidence="3 4" key="1">
    <citation type="journal article" date="2017" name="PLoS Biol.">
        <title>The sea cucumber genome provides insights into morphological evolution and visceral regeneration.</title>
        <authorList>
            <person name="Zhang X."/>
            <person name="Sun L."/>
            <person name="Yuan J."/>
            <person name="Sun Y."/>
            <person name="Gao Y."/>
            <person name="Zhang L."/>
            <person name="Li S."/>
            <person name="Dai H."/>
            <person name="Hamel J.F."/>
            <person name="Liu C."/>
            <person name="Yu Y."/>
            <person name="Liu S."/>
            <person name="Lin W."/>
            <person name="Guo K."/>
            <person name="Jin S."/>
            <person name="Xu P."/>
            <person name="Storey K.B."/>
            <person name="Huan P."/>
            <person name="Zhang T."/>
            <person name="Zhou Y."/>
            <person name="Zhang J."/>
            <person name="Lin C."/>
            <person name="Li X."/>
            <person name="Xing L."/>
            <person name="Huo D."/>
            <person name="Sun M."/>
            <person name="Wang L."/>
            <person name="Mercier A."/>
            <person name="Li F."/>
            <person name="Yang H."/>
            <person name="Xiang J."/>
        </authorList>
    </citation>
    <scope>NUCLEOTIDE SEQUENCE [LARGE SCALE GENOMIC DNA]</scope>
    <source>
        <strain evidence="3">Shaxun</strain>
        <tissue evidence="3">Muscle</tissue>
    </source>
</reference>
<dbReference type="AlphaFoldDB" id="A0A2G8LNJ3"/>
<dbReference type="Pfam" id="PF23055">
    <property type="entry name" value="DUF7041"/>
    <property type="match status" value="1"/>
</dbReference>
<evidence type="ECO:0000313" key="4">
    <source>
        <dbReference type="Proteomes" id="UP000230750"/>
    </source>
</evidence>
<accession>A0A2G8LNJ3</accession>
<gene>
    <name evidence="3" type="ORF">BSL78_01326</name>
</gene>
<feature type="region of interest" description="Disordered" evidence="1">
    <location>
        <begin position="217"/>
        <end position="241"/>
    </location>
</feature>
<sequence>MDPQSANKSAPDVSHVAAVALKLPPYWPNDPAVWFAQVQAQFMTRGITSEQTQFAYIVSALQPEIAQEVRDILMNPPTDTPYSHLKAELIRRTSVSEQKRLHQLLTQEELGDRKPSQLLRRMEQLLGSDKLDETIFKQLFLQRLPHHVQTILASSRDDMKVTQLADLADRIIDVGSTSTVSAVSTPSSPAPSCACSSDLSQLRQQVDRLTFQVQSLTTHFRREGGRSPNRRPFRSDRQRSRSSSEKRPFCWYHWKHGAGALKCTPPCNFKQSSSFSSDSQQSYATNAQGNDRASRE</sequence>
<dbReference type="OrthoDB" id="10048650at2759"/>
<dbReference type="PANTHER" id="PTHR33327:SF3">
    <property type="entry name" value="RNA-DIRECTED DNA POLYMERASE"/>
    <property type="match status" value="1"/>
</dbReference>
<dbReference type="EMBL" id="MRZV01000025">
    <property type="protein sequence ID" value="PIK61772.1"/>
    <property type="molecule type" value="Genomic_DNA"/>
</dbReference>
<feature type="region of interest" description="Disordered" evidence="1">
    <location>
        <begin position="271"/>
        <end position="296"/>
    </location>
</feature>
<dbReference type="InterPro" id="IPR055469">
    <property type="entry name" value="DUF7041"/>
</dbReference>
<name>A0A2G8LNJ3_STIJA</name>
<organism evidence="3 4">
    <name type="scientific">Stichopus japonicus</name>
    <name type="common">Sea cucumber</name>
    <dbReference type="NCBI Taxonomy" id="307972"/>
    <lineage>
        <taxon>Eukaryota</taxon>
        <taxon>Metazoa</taxon>
        <taxon>Echinodermata</taxon>
        <taxon>Eleutherozoa</taxon>
        <taxon>Echinozoa</taxon>
        <taxon>Holothuroidea</taxon>
        <taxon>Aspidochirotacea</taxon>
        <taxon>Aspidochirotida</taxon>
        <taxon>Stichopodidae</taxon>
        <taxon>Apostichopus</taxon>
    </lineage>
</organism>
<evidence type="ECO:0000313" key="3">
    <source>
        <dbReference type="EMBL" id="PIK61772.1"/>
    </source>
</evidence>
<evidence type="ECO:0000259" key="2">
    <source>
        <dbReference type="Pfam" id="PF23055"/>
    </source>
</evidence>
<proteinExistence type="predicted"/>
<evidence type="ECO:0000256" key="1">
    <source>
        <dbReference type="SAM" id="MobiDB-lite"/>
    </source>
</evidence>
<feature type="compositionally biased region" description="Low complexity" evidence="1">
    <location>
        <begin position="271"/>
        <end position="282"/>
    </location>
</feature>